<dbReference type="Proteomes" id="UP000215027">
    <property type="component" value="Chromosome I"/>
</dbReference>
<evidence type="ECO:0000313" key="2">
    <source>
        <dbReference type="Proteomes" id="UP000215027"/>
    </source>
</evidence>
<dbReference type="OrthoDB" id="583205at2"/>
<organism evidence="1 2">
    <name type="scientific">Candidatus Promineifilum breve</name>
    <dbReference type="NCBI Taxonomy" id="1806508"/>
    <lineage>
        <taxon>Bacteria</taxon>
        <taxon>Bacillati</taxon>
        <taxon>Chloroflexota</taxon>
        <taxon>Ardenticatenia</taxon>
        <taxon>Candidatus Promineifilales</taxon>
        <taxon>Candidatus Promineifilaceae</taxon>
        <taxon>Candidatus Promineifilum</taxon>
    </lineage>
</organism>
<name>A0A160T6K6_9CHLR</name>
<keyword evidence="2" id="KW-1185">Reference proteome</keyword>
<sequence>MNDLESWLVQYETDVRFPDVSGMEHLDMLLTRSRLAAVWQELTPEQQDRLSDADQRLLYHAEQFYQAIVAVADLAQWRNESAASPEEWWWYLDVLTNVPQFLVTGD</sequence>
<dbReference type="KEGG" id="pbf:CFX0092_A3020"/>
<protein>
    <submittedName>
        <fullName evidence="1">Uncharacterized protein</fullName>
    </submittedName>
</protein>
<dbReference type="RefSeq" id="WP_095044173.1">
    <property type="nucleotide sequence ID" value="NZ_LN890655.1"/>
</dbReference>
<dbReference type="AlphaFoldDB" id="A0A160T6K6"/>
<evidence type="ECO:0000313" key="1">
    <source>
        <dbReference type="EMBL" id="CUS04898.2"/>
    </source>
</evidence>
<reference evidence="1" key="1">
    <citation type="submission" date="2016-01" db="EMBL/GenBank/DDBJ databases">
        <authorList>
            <person name="Mcilroy J.S."/>
            <person name="Karst M S."/>
            <person name="Albertsen M."/>
        </authorList>
    </citation>
    <scope>NUCLEOTIDE SEQUENCE</scope>
    <source>
        <strain evidence="1">Cfx-K</strain>
    </source>
</reference>
<accession>A0A160T6K6</accession>
<gene>
    <name evidence="1" type="ORF">CFX0092_A3020</name>
</gene>
<proteinExistence type="predicted"/>
<dbReference type="EMBL" id="LN890655">
    <property type="protein sequence ID" value="CUS04898.2"/>
    <property type="molecule type" value="Genomic_DNA"/>
</dbReference>